<dbReference type="SUPFAM" id="SSF82866">
    <property type="entry name" value="Multidrug efflux transporter AcrB transmembrane domain"/>
    <property type="match status" value="2"/>
</dbReference>
<feature type="transmembrane region" description="Helical" evidence="1">
    <location>
        <begin position="391"/>
        <end position="410"/>
    </location>
</feature>
<dbReference type="Gene3D" id="3.30.70.1320">
    <property type="entry name" value="Multidrug efflux transporter AcrB pore domain like"/>
    <property type="match status" value="1"/>
</dbReference>
<feature type="transmembrane region" description="Helical" evidence="1">
    <location>
        <begin position="12"/>
        <end position="34"/>
    </location>
</feature>
<proteinExistence type="predicted"/>
<feature type="transmembrane region" description="Helical" evidence="1">
    <location>
        <begin position="994"/>
        <end position="1018"/>
    </location>
</feature>
<dbReference type="Proteomes" id="UP000238916">
    <property type="component" value="Unassembled WGS sequence"/>
</dbReference>
<dbReference type="Gene3D" id="3.30.70.1430">
    <property type="entry name" value="Multidrug efflux transporter AcrB pore domain"/>
    <property type="match status" value="2"/>
</dbReference>
<dbReference type="EMBL" id="OMOF01000113">
    <property type="protein sequence ID" value="SPF38978.1"/>
    <property type="molecule type" value="Genomic_DNA"/>
</dbReference>
<evidence type="ECO:0000313" key="3">
    <source>
        <dbReference type="Proteomes" id="UP000238916"/>
    </source>
</evidence>
<feature type="transmembrane region" description="Helical" evidence="1">
    <location>
        <begin position="329"/>
        <end position="352"/>
    </location>
</feature>
<dbReference type="GO" id="GO:0005886">
    <property type="term" value="C:plasma membrane"/>
    <property type="evidence" value="ECO:0007669"/>
    <property type="project" value="TreeGrafter"/>
</dbReference>
<dbReference type="Gene3D" id="1.20.1640.10">
    <property type="entry name" value="Multidrug efflux transporter AcrB transmembrane domain"/>
    <property type="match status" value="2"/>
</dbReference>
<feature type="transmembrane region" description="Helical" evidence="1">
    <location>
        <begin position="887"/>
        <end position="911"/>
    </location>
</feature>
<dbReference type="Gene3D" id="3.30.2090.10">
    <property type="entry name" value="Multidrug efflux transporter AcrB TolC docking domain, DN and DC subdomains"/>
    <property type="match status" value="2"/>
</dbReference>
<dbReference type="SUPFAM" id="SSF82714">
    <property type="entry name" value="Multidrug efflux transporter AcrB TolC docking domain, DN and DC subdomains"/>
    <property type="match status" value="2"/>
</dbReference>
<feature type="transmembrane region" description="Helical" evidence="1">
    <location>
        <begin position="462"/>
        <end position="485"/>
    </location>
</feature>
<organism evidence="2 3">
    <name type="scientific">Candidatus Desulfosporosinus infrequens</name>
    <dbReference type="NCBI Taxonomy" id="2043169"/>
    <lineage>
        <taxon>Bacteria</taxon>
        <taxon>Bacillati</taxon>
        <taxon>Bacillota</taxon>
        <taxon>Clostridia</taxon>
        <taxon>Eubacteriales</taxon>
        <taxon>Desulfitobacteriaceae</taxon>
        <taxon>Desulfosporosinus</taxon>
    </lineage>
</organism>
<evidence type="ECO:0000256" key="1">
    <source>
        <dbReference type="SAM" id="Phobius"/>
    </source>
</evidence>
<dbReference type="InterPro" id="IPR001036">
    <property type="entry name" value="Acrflvin-R"/>
</dbReference>
<feature type="transmembrane region" description="Helical" evidence="1">
    <location>
        <begin position="430"/>
        <end position="450"/>
    </location>
</feature>
<keyword evidence="1" id="KW-1133">Transmembrane helix</keyword>
<reference evidence="3" key="1">
    <citation type="submission" date="2018-02" db="EMBL/GenBank/DDBJ databases">
        <authorList>
            <person name="Hausmann B."/>
        </authorList>
    </citation>
    <scope>NUCLEOTIDE SEQUENCE [LARGE SCALE GENOMIC DNA]</scope>
    <source>
        <strain evidence="3">Peat soil MAG SbF1</strain>
    </source>
</reference>
<gene>
    <name evidence="2" type="primary">mdtC</name>
    <name evidence="2" type="ORF">SBF1_200002</name>
</gene>
<feature type="transmembrane region" description="Helical" evidence="1">
    <location>
        <begin position="539"/>
        <end position="557"/>
    </location>
</feature>
<sequence>MKIADISIRRPVTISMVMLAAILIGVVAMISLPLDLMPVMDLPIASVSTSFPGATPSEVEQQVTKPIEQILQNLSGVQEIDSVSTMGSSRVRVNFDYGVDMSQQVETMRSLVNRVENKLPTTATIPNVQQFDPSSQPIMLVTLSGGKGGNVADVSDVADNIISPALQHVNGVGAVSVIGDLTRQITVNVDPVKLHYYNLSVTQVTDALAAANLATDVGQAQRGTQLIPLKVDGQFSSIQDLMKVPLNLGKTSISVGDLATVQDGYQDVTLIAQVDDTPTVAFSIQQSTGANTVQVADGVHAALGSLTKQLPQGMKLTVITDTSQGILSAVHLVSEHTMLGFVLGIILMLLILRSVRTTTVIAVAIPISVLTAFILMYSFNLTINTVTLGSLGIALGSLVDFSVVVLESIFRARQMGLGPKEAASVGTKEVGTAVMVAAMAQICVFAPSLLTGGIAGQLFGPMALTVTFSHIVALVVALTLTPMLASKLLTGSRFAEEETIPGLTAPFRRWAPFDWFGRGMHDLTVGYRRILSWSLKHRLTIVILAFALFLAIVPIYSQIGSELMPVSTSNQITVSLTLAPGTALTQTAKTVQQIESLIRQHLNNISSVYEQIGTTSGGNQSSTNTAQLTVTLNLTDKQSPAVLANQLQPYFAKIPGAQITAVAAVLGHGGTTGQIGVNIAGPDLNTLSLLSNQVTEIMLETPSLRYVNNQLVSGQPTYDLKIDQNSLIQNDLTEQQVVNALQNAFQGSTASTFYEGDNGYNVVVQYPETYSQDVTKLTEVSIMNSNGQTVPLTQVASMILSNEPTEVDHINGLRSVTVQANVFGSSTGQVQTALTQRFKALKVPAGYTLDFGQSGRNQTQAFSSLGDGLLASIVLVYMVMAGMFESLLTPFVIMFSLPPTFVGAIIGLYLTHNTLNINSMMGMVMLVGLVTNNAIVLVDYTNQLRDKGQSLTEALLEAGSIRLRPILLTTVTNVAAMLPLLILGGSGTESLSSMAAVITFGLSLSTLVTLVLVPVMYVNMDNLLQKMHGKKKQVPSITESF</sequence>
<dbReference type="PANTHER" id="PTHR32063">
    <property type="match status" value="1"/>
</dbReference>
<dbReference type="InterPro" id="IPR027463">
    <property type="entry name" value="AcrB_DN_DC_subdom"/>
</dbReference>
<dbReference type="GO" id="GO:0042910">
    <property type="term" value="F:xenobiotic transmembrane transporter activity"/>
    <property type="evidence" value="ECO:0007669"/>
    <property type="project" value="TreeGrafter"/>
</dbReference>
<dbReference type="Gene3D" id="3.30.70.1440">
    <property type="entry name" value="Multidrug efflux transporter AcrB pore domain"/>
    <property type="match status" value="1"/>
</dbReference>
<feature type="transmembrane region" description="Helical" evidence="1">
    <location>
        <begin position="917"/>
        <end position="940"/>
    </location>
</feature>
<evidence type="ECO:0000313" key="2">
    <source>
        <dbReference type="EMBL" id="SPF38978.1"/>
    </source>
</evidence>
<protein>
    <submittedName>
        <fullName evidence="2">Putative Multidrug resistance protein MdtC</fullName>
    </submittedName>
</protein>
<keyword evidence="1" id="KW-0812">Transmembrane</keyword>
<dbReference type="SUPFAM" id="SSF82693">
    <property type="entry name" value="Multidrug efflux transporter AcrB pore domain, PN1, PN2, PC1 and PC2 subdomains"/>
    <property type="match status" value="3"/>
</dbReference>
<name>A0A2U3KH48_9FIRM</name>
<feature type="transmembrane region" description="Helical" evidence="1">
    <location>
        <begin position="861"/>
        <end position="880"/>
    </location>
</feature>
<dbReference type="Pfam" id="PF00873">
    <property type="entry name" value="ACR_tran"/>
    <property type="match status" value="1"/>
</dbReference>
<dbReference type="OrthoDB" id="9757876at2"/>
<keyword evidence="1" id="KW-0472">Membrane</keyword>
<dbReference type="AlphaFoldDB" id="A0A2U3KH48"/>
<feature type="transmembrane region" description="Helical" evidence="1">
    <location>
        <begin position="961"/>
        <end position="982"/>
    </location>
</feature>
<accession>A0A2U3KH48</accession>
<feature type="transmembrane region" description="Helical" evidence="1">
    <location>
        <begin position="359"/>
        <end position="379"/>
    </location>
</feature>
<dbReference type="PRINTS" id="PR00702">
    <property type="entry name" value="ACRIFLAVINRP"/>
</dbReference>
<dbReference type="PANTHER" id="PTHR32063:SF0">
    <property type="entry name" value="SWARMING MOTILITY PROTEIN SWRC"/>
    <property type="match status" value="1"/>
</dbReference>